<dbReference type="InterPro" id="IPR050834">
    <property type="entry name" value="Glycosyltransf_2"/>
</dbReference>
<accession>A0A379YIM2</accession>
<keyword evidence="1" id="KW-0472">Membrane</keyword>
<feature type="transmembrane region" description="Helical" evidence="1">
    <location>
        <begin position="228"/>
        <end position="249"/>
    </location>
</feature>
<dbReference type="InterPro" id="IPR001173">
    <property type="entry name" value="Glyco_trans_2-like"/>
</dbReference>
<evidence type="ECO:0000256" key="1">
    <source>
        <dbReference type="SAM" id="Phobius"/>
    </source>
</evidence>
<protein>
    <submittedName>
        <fullName evidence="3">Putative glycosyl transferase</fullName>
    </submittedName>
</protein>
<reference evidence="3 4" key="1">
    <citation type="submission" date="2018-06" db="EMBL/GenBank/DDBJ databases">
        <authorList>
            <consortium name="Pathogen Informatics"/>
            <person name="Doyle S."/>
        </authorList>
    </citation>
    <scope>NUCLEOTIDE SEQUENCE [LARGE SCALE GENOMIC DNA]</scope>
    <source>
        <strain evidence="3 4">NCTC10738</strain>
    </source>
</reference>
<dbReference type="SUPFAM" id="SSF53448">
    <property type="entry name" value="Nucleotide-diphospho-sugar transferases"/>
    <property type="match status" value="1"/>
</dbReference>
<dbReference type="AlphaFoldDB" id="A0A379YIM2"/>
<dbReference type="InterPro" id="IPR029044">
    <property type="entry name" value="Nucleotide-diphossugar_trans"/>
</dbReference>
<dbReference type="EMBL" id="UGYO01000001">
    <property type="protein sequence ID" value="SUI45037.1"/>
    <property type="molecule type" value="Genomic_DNA"/>
</dbReference>
<keyword evidence="1" id="KW-1133">Transmembrane helix</keyword>
<gene>
    <name evidence="3" type="ORF">NCTC10738_00010</name>
</gene>
<dbReference type="PANTHER" id="PTHR43685">
    <property type="entry name" value="GLYCOSYLTRANSFERASE"/>
    <property type="match status" value="1"/>
</dbReference>
<dbReference type="PANTHER" id="PTHR43685:SF2">
    <property type="entry name" value="GLYCOSYLTRANSFERASE 2-LIKE DOMAIN-CONTAINING PROTEIN"/>
    <property type="match status" value="1"/>
</dbReference>
<proteinExistence type="predicted"/>
<dbReference type="Proteomes" id="UP000254069">
    <property type="component" value="Unassembled WGS sequence"/>
</dbReference>
<keyword evidence="1" id="KW-0812">Transmembrane</keyword>
<dbReference type="Gene3D" id="3.90.550.10">
    <property type="entry name" value="Spore Coat Polysaccharide Biosynthesis Protein SpsA, Chain A"/>
    <property type="match status" value="1"/>
</dbReference>
<keyword evidence="3" id="KW-0808">Transferase</keyword>
<dbReference type="RefSeq" id="WP_115388918.1">
    <property type="nucleotide sequence ID" value="NZ_JADZHC010000039.1"/>
</dbReference>
<dbReference type="Pfam" id="PF00535">
    <property type="entry name" value="Glycos_transf_2"/>
    <property type="match status" value="1"/>
</dbReference>
<name>A0A379YIM2_9GAMM</name>
<evidence type="ECO:0000313" key="3">
    <source>
        <dbReference type="EMBL" id="SUI45037.1"/>
    </source>
</evidence>
<evidence type="ECO:0000259" key="2">
    <source>
        <dbReference type="Pfam" id="PF00535"/>
    </source>
</evidence>
<feature type="domain" description="Glycosyltransferase 2-like" evidence="2">
    <location>
        <begin position="4"/>
        <end position="119"/>
    </location>
</feature>
<organism evidence="3 4">
    <name type="scientific">Shewanella algae</name>
    <dbReference type="NCBI Taxonomy" id="38313"/>
    <lineage>
        <taxon>Bacteria</taxon>
        <taxon>Pseudomonadati</taxon>
        <taxon>Pseudomonadota</taxon>
        <taxon>Gammaproteobacteria</taxon>
        <taxon>Alteromonadales</taxon>
        <taxon>Shewanellaceae</taxon>
        <taxon>Shewanella</taxon>
    </lineage>
</organism>
<sequence>MKFSLIVATLGPTEVLSVLFKTLEEQLFTDFEVIVVDQNEHDEVETIMAQHSLNFKYIRSEKGLSRSRNKGIHSSIGDYLLFPDDDCRYPKNLLKDIDELLSVVKADVITFGSKNEDGEPIARFHNKSGYCNQYNIWNRVCSIGLVVDRNVIGNGFDESLGLGSGTPWPAGEDYDLPIRMILAGKRVFYSSELNCYHDVPIKRSNEEMLSRAKLHSPALGRLWKLHNYPMWFIMYYLFRNLVALFLSAVRCDKYKFFYYLNSLKGKIRGYNSK</sequence>
<dbReference type="GO" id="GO:0016740">
    <property type="term" value="F:transferase activity"/>
    <property type="evidence" value="ECO:0007669"/>
    <property type="project" value="UniProtKB-KW"/>
</dbReference>
<evidence type="ECO:0000313" key="4">
    <source>
        <dbReference type="Proteomes" id="UP000254069"/>
    </source>
</evidence>
<keyword evidence="4" id="KW-1185">Reference proteome</keyword>